<dbReference type="Proteomes" id="UP000199052">
    <property type="component" value="Unassembled WGS sequence"/>
</dbReference>
<protein>
    <submittedName>
        <fullName evidence="2">Carboxypeptidase regulatory-like domain-containing protein</fullName>
    </submittedName>
</protein>
<sequence length="161" mass="16659">MAFTARVDLAPAARRVRLSGQVRGATCDGVPGPLPGAVVAVDRGRDAWTLTTDATGEYVLWVPAGGQPSQVIVAADAYRPTAFDVTLRGEDVRRDVTLPNLSCRPAARAGHGSGSGGGPVMARPTRLVVTGGRSITFDLYSAASRIRGADPMSAAESKESP</sequence>
<dbReference type="RefSeq" id="WP_175542277.1">
    <property type="nucleotide sequence ID" value="NZ_FOOI01000001.1"/>
</dbReference>
<name>A0A1I2K5L8_9ACTN</name>
<dbReference type="EMBL" id="JACBZA010000001">
    <property type="protein sequence ID" value="NYH85960.1"/>
    <property type="molecule type" value="Genomic_DNA"/>
</dbReference>
<reference evidence="2 3" key="1">
    <citation type="submission" date="2016-10" db="EMBL/GenBank/DDBJ databases">
        <authorList>
            <person name="de Groot N.N."/>
        </authorList>
    </citation>
    <scope>NUCLEOTIDE SEQUENCE [LARGE SCALE GENOMIC DNA]</scope>
    <source>
        <strain evidence="2 3">CPCC 202808</strain>
    </source>
</reference>
<evidence type="ECO:0000313" key="1">
    <source>
        <dbReference type="EMBL" id="NYH85960.1"/>
    </source>
</evidence>
<dbReference type="EMBL" id="FOOI01000001">
    <property type="protein sequence ID" value="SFF61733.1"/>
    <property type="molecule type" value="Genomic_DNA"/>
</dbReference>
<dbReference type="STRING" id="504797.SAMN05421678_10127"/>
<dbReference type="InterPro" id="IPR008969">
    <property type="entry name" value="CarboxyPept-like_regulatory"/>
</dbReference>
<keyword evidence="2" id="KW-0121">Carboxypeptidase</keyword>
<dbReference type="Proteomes" id="UP000533017">
    <property type="component" value="Unassembled WGS sequence"/>
</dbReference>
<organism evidence="2 3">
    <name type="scientific">Actinopolymorpha cephalotaxi</name>
    <dbReference type="NCBI Taxonomy" id="504797"/>
    <lineage>
        <taxon>Bacteria</taxon>
        <taxon>Bacillati</taxon>
        <taxon>Actinomycetota</taxon>
        <taxon>Actinomycetes</taxon>
        <taxon>Propionibacteriales</taxon>
        <taxon>Actinopolymorphaceae</taxon>
        <taxon>Actinopolymorpha</taxon>
    </lineage>
</organism>
<dbReference type="Gene3D" id="2.60.40.1120">
    <property type="entry name" value="Carboxypeptidase-like, regulatory domain"/>
    <property type="match status" value="1"/>
</dbReference>
<keyword evidence="4" id="KW-1185">Reference proteome</keyword>
<evidence type="ECO:0000313" key="4">
    <source>
        <dbReference type="Proteomes" id="UP000533017"/>
    </source>
</evidence>
<dbReference type="GO" id="GO:0004180">
    <property type="term" value="F:carboxypeptidase activity"/>
    <property type="evidence" value="ECO:0007669"/>
    <property type="project" value="UniProtKB-KW"/>
</dbReference>
<dbReference type="SUPFAM" id="SSF49464">
    <property type="entry name" value="Carboxypeptidase regulatory domain-like"/>
    <property type="match status" value="1"/>
</dbReference>
<accession>A0A1I2K5L8</accession>
<evidence type="ECO:0000313" key="3">
    <source>
        <dbReference type="Proteomes" id="UP000199052"/>
    </source>
</evidence>
<keyword evidence="2" id="KW-0645">Protease</keyword>
<reference evidence="1 4" key="2">
    <citation type="submission" date="2020-07" db="EMBL/GenBank/DDBJ databases">
        <title>Sequencing the genomes of 1000 actinobacteria strains.</title>
        <authorList>
            <person name="Klenk H.-P."/>
        </authorList>
    </citation>
    <scope>NUCLEOTIDE SEQUENCE [LARGE SCALE GENOMIC DNA]</scope>
    <source>
        <strain evidence="1 4">DSM 45117</strain>
    </source>
</reference>
<dbReference type="AlphaFoldDB" id="A0A1I2K5L8"/>
<gene>
    <name evidence="1" type="ORF">FHR37_004811</name>
    <name evidence="2" type="ORF">SAMN05421678_10127</name>
</gene>
<proteinExistence type="predicted"/>
<keyword evidence="2" id="KW-0378">Hydrolase</keyword>
<evidence type="ECO:0000313" key="2">
    <source>
        <dbReference type="EMBL" id="SFF61733.1"/>
    </source>
</evidence>